<dbReference type="AlphaFoldDB" id="S4RYU3"/>
<dbReference type="HOGENOM" id="CLU_022566_3_1_1"/>
<feature type="region of interest" description="Disordered" evidence="3">
    <location>
        <begin position="524"/>
        <end position="585"/>
    </location>
</feature>
<feature type="compositionally biased region" description="Polar residues" evidence="3">
    <location>
        <begin position="123"/>
        <end position="140"/>
    </location>
</feature>
<feature type="region of interest" description="Disordered" evidence="3">
    <location>
        <begin position="1"/>
        <end position="200"/>
    </location>
</feature>
<feature type="compositionally biased region" description="Low complexity" evidence="3">
    <location>
        <begin position="31"/>
        <end position="63"/>
    </location>
</feature>
<evidence type="ECO:0000259" key="4">
    <source>
        <dbReference type="Pfam" id="PF04424"/>
    </source>
</evidence>
<dbReference type="GO" id="GO:0016807">
    <property type="term" value="F:cysteine-type carboxypeptidase activity"/>
    <property type="evidence" value="ECO:0007669"/>
    <property type="project" value="TreeGrafter"/>
</dbReference>
<evidence type="ECO:0000256" key="3">
    <source>
        <dbReference type="SAM" id="MobiDB-lite"/>
    </source>
</evidence>
<dbReference type="EC" id="3.4.19.12" evidence="2"/>
<dbReference type="GeneTree" id="ENSGT00390000016607"/>
<reference evidence="5" key="1">
    <citation type="submission" date="2025-08" db="UniProtKB">
        <authorList>
            <consortium name="Ensembl"/>
        </authorList>
    </citation>
    <scope>IDENTIFICATION</scope>
</reference>
<accession>S4RYU3</accession>
<keyword evidence="2" id="KW-0788">Thiol protease</keyword>
<dbReference type="GO" id="GO:0071944">
    <property type="term" value="C:cell periphery"/>
    <property type="evidence" value="ECO:0007669"/>
    <property type="project" value="TreeGrafter"/>
</dbReference>
<dbReference type="STRING" id="7757.ENSPMAP00000010384"/>
<feature type="compositionally biased region" description="Low complexity" evidence="3">
    <location>
        <begin position="1"/>
        <end position="10"/>
    </location>
</feature>
<dbReference type="GO" id="GO:0006508">
    <property type="term" value="P:proteolysis"/>
    <property type="evidence" value="ECO:0007669"/>
    <property type="project" value="UniProtKB-KW"/>
</dbReference>
<organism evidence="5">
    <name type="scientific">Petromyzon marinus</name>
    <name type="common">Sea lamprey</name>
    <dbReference type="NCBI Taxonomy" id="7757"/>
    <lineage>
        <taxon>Eukaryota</taxon>
        <taxon>Metazoa</taxon>
        <taxon>Chordata</taxon>
        <taxon>Craniata</taxon>
        <taxon>Vertebrata</taxon>
        <taxon>Cyclostomata</taxon>
        <taxon>Hyperoartia</taxon>
        <taxon>Petromyzontiformes</taxon>
        <taxon>Petromyzontidae</taxon>
        <taxon>Petromyzon</taxon>
    </lineage>
</organism>
<dbReference type="PANTHER" id="PTHR18063:SF8">
    <property type="entry name" value="UBIQUITIN CARBOXYL-TERMINAL HYDROLASE MINDY-2"/>
    <property type="match status" value="1"/>
</dbReference>
<evidence type="ECO:0000313" key="5">
    <source>
        <dbReference type="Ensembl" id="ENSPMAP00000010384.1"/>
    </source>
</evidence>
<protein>
    <recommendedName>
        <fullName evidence="2">Ubiquitin carboxyl-terminal hydrolase</fullName>
        <ecNumber evidence="2">3.4.19.12</ecNumber>
    </recommendedName>
</protein>
<dbReference type="PANTHER" id="PTHR18063">
    <property type="entry name" value="NF-E2 INDUCIBLE PROTEIN"/>
    <property type="match status" value="1"/>
</dbReference>
<feature type="compositionally biased region" description="Basic and acidic residues" evidence="3">
    <location>
        <begin position="567"/>
        <end position="585"/>
    </location>
</feature>
<comment type="catalytic activity">
    <reaction evidence="2">
        <text>Thiol-dependent hydrolysis of ester, thioester, amide, peptide and isopeptide bonds formed by the C-terminal Gly of ubiquitin (a 76-residue protein attached to proteins as an intracellular targeting signal).</text>
        <dbReference type="EC" id="3.4.19.12"/>
    </reaction>
</comment>
<sequence>GVAGHRAAVDGAGGVGAREVKPDESRREVHSSGSAVAAAAAVNTAEVVSSLSADAAGQAEASALRARGVGDGAAREPQRAMPSRGEHGATVTEAPGRAGAGDDAEPAKAGGSARCGTLERSVMDTSSPTRSPERSANQGDPASLDAEVKPGVETNEGLDEQQQQQAAAATTTTRGDPAVGGTGGATPLHKQQQQTTAVAAKDKYPGQSIYHIKWIKWKGESTAIITQNENGPCPLLAIMNVLLLSWKIRFPAGMEIINAEQLMECLGDFILETMPKEFSEAQRLNYEQNISDAMTIMHKLQTGLDVNVRFTGVADFEYTPECIVFDLLGLPLYHGWLVDPQNSDVVKAVGKCSYNQLVEKIISSKQSQNSEVFSEGMVAELFLDSTATQLTYHGLCELNIHVKEAEICVFFRNNHFSTIYKHKGQLFLLVTDQGFLTEESVVWESLHSVDGDGNFCDSDFNLRPPSDPANLFPAGVNQEQIDQDYLVALSLQQEQGGSELPAAESDLDLAKRLQEEENLRAAQYFQEQERQQQPQQPPQPPQQPQQRQQQQPPSPGESRSTPAAGSAERERRPRRQEDKSKCVIL</sequence>
<dbReference type="Pfam" id="PF04424">
    <property type="entry name" value="MINDY_DUB"/>
    <property type="match status" value="1"/>
</dbReference>
<feature type="domain" description="MINDY deubiquitinase" evidence="4">
    <location>
        <begin position="209"/>
        <end position="460"/>
    </location>
</feature>
<proteinExistence type="inferred from homology"/>
<dbReference type="GO" id="GO:0005829">
    <property type="term" value="C:cytosol"/>
    <property type="evidence" value="ECO:0007669"/>
    <property type="project" value="TreeGrafter"/>
</dbReference>
<comment type="function">
    <text evidence="2">Hydrolase that can specifically remove 'Lys-48'-linked conjugated ubiquitin from proteins. Has exodeubiquitinase activity and has a preference for long polyubiquitin chains. May play a regulatory role at the level of protein turnover.</text>
</comment>
<feature type="compositionally biased region" description="Basic and acidic residues" evidence="3">
    <location>
        <begin position="18"/>
        <end position="30"/>
    </location>
</feature>
<dbReference type="GO" id="GO:0004843">
    <property type="term" value="F:cysteine-type deubiquitinase activity"/>
    <property type="evidence" value="ECO:0007669"/>
    <property type="project" value="UniProtKB-UniRule"/>
</dbReference>
<comment type="similarity">
    <text evidence="1 2">Belongs to the MINDY deubiquitinase family. FAM63 subfamily.</text>
</comment>
<reference evidence="5" key="2">
    <citation type="submission" date="2025-09" db="UniProtKB">
        <authorList>
            <consortium name="Ensembl"/>
        </authorList>
    </citation>
    <scope>IDENTIFICATION</scope>
</reference>
<keyword evidence="2" id="KW-0833">Ubl conjugation pathway</keyword>
<dbReference type="Ensembl" id="ENSPMAT00000010430.1">
    <property type="protein sequence ID" value="ENSPMAP00000010384.1"/>
    <property type="gene ID" value="ENSPMAG00000009444.1"/>
</dbReference>
<name>S4RYU3_PETMA</name>
<dbReference type="OMA" id="WKTENTP"/>
<keyword evidence="2" id="KW-0645">Protease</keyword>
<dbReference type="GO" id="GO:1990380">
    <property type="term" value="F:K48-linked deubiquitinase activity"/>
    <property type="evidence" value="ECO:0007669"/>
    <property type="project" value="UniProtKB-UniRule"/>
</dbReference>
<dbReference type="GO" id="GO:0140934">
    <property type="term" value="F:histone deubiquitinase activity"/>
    <property type="evidence" value="ECO:0007669"/>
    <property type="project" value="UniProtKB-UniRule"/>
</dbReference>
<keyword evidence="2" id="KW-0378">Hydrolase</keyword>
<dbReference type="InterPro" id="IPR007518">
    <property type="entry name" value="MINDY"/>
</dbReference>
<evidence type="ECO:0000256" key="1">
    <source>
        <dbReference type="ARBA" id="ARBA00006616"/>
    </source>
</evidence>
<dbReference type="GO" id="GO:0036435">
    <property type="term" value="F:K48-linked polyubiquitin modification-dependent protein binding"/>
    <property type="evidence" value="ECO:0007669"/>
    <property type="project" value="UniProtKB-UniRule"/>
</dbReference>
<evidence type="ECO:0000256" key="2">
    <source>
        <dbReference type="RuleBase" id="RU367139"/>
    </source>
</evidence>
<dbReference type="InterPro" id="IPR033979">
    <property type="entry name" value="MINDY_domain"/>
</dbReference>
<dbReference type="GO" id="GO:0071108">
    <property type="term" value="P:protein K48-linked deubiquitination"/>
    <property type="evidence" value="ECO:0007669"/>
    <property type="project" value="TreeGrafter"/>
</dbReference>
<feature type="compositionally biased region" description="Low complexity" evidence="3">
    <location>
        <begin position="161"/>
        <end position="173"/>
    </location>
</feature>